<evidence type="ECO:0000313" key="1">
    <source>
        <dbReference type="EMBL" id="MED6258193.1"/>
    </source>
</evidence>
<reference evidence="1 2" key="1">
    <citation type="submission" date="2021-07" db="EMBL/GenBank/DDBJ databases">
        <authorList>
            <person name="Palmer J.M."/>
        </authorList>
    </citation>
    <scope>NUCLEOTIDE SEQUENCE [LARGE SCALE GENOMIC DNA]</scope>
    <source>
        <strain evidence="1 2">AT_MEX2019</strain>
        <tissue evidence="1">Muscle</tissue>
    </source>
</reference>
<sequence length="108" mass="12190">MRTLKNITLDVKGFSFCVVRRQKLCVGGIWSDYVEGLSVGLEDFLAFRGRLPGVVWIIDLLHNPLRIVWKYLTLFSLVQQKRVSSSSTLTPTTASLLCLLTQDDKCIS</sequence>
<keyword evidence="2" id="KW-1185">Reference proteome</keyword>
<organism evidence="1 2">
    <name type="scientific">Ataeniobius toweri</name>
    <dbReference type="NCBI Taxonomy" id="208326"/>
    <lineage>
        <taxon>Eukaryota</taxon>
        <taxon>Metazoa</taxon>
        <taxon>Chordata</taxon>
        <taxon>Craniata</taxon>
        <taxon>Vertebrata</taxon>
        <taxon>Euteleostomi</taxon>
        <taxon>Actinopterygii</taxon>
        <taxon>Neopterygii</taxon>
        <taxon>Teleostei</taxon>
        <taxon>Neoteleostei</taxon>
        <taxon>Acanthomorphata</taxon>
        <taxon>Ovalentaria</taxon>
        <taxon>Atherinomorphae</taxon>
        <taxon>Cyprinodontiformes</taxon>
        <taxon>Goodeidae</taxon>
        <taxon>Ataeniobius</taxon>
    </lineage>
</organism>
<accession>A0ABU7C922</accession>
<evidence type="ECO:0000313" key="2">
    <source>
        <dbReference type="Proteomes" id="UP001345963"/>
    </source>
</evidence>
<dbReference type="Proteomes" id="UP001345963">
    <property type="component" value="Unassembled WGS sequence"/>
</dbReference>
<comment type="caution">
    <text evidence="1">The sequence shown here is derived from an EMBL/GenBank/DDBJ whole genome shotgun (WGS) entry which is preliminary data.</text>
</comment>
<feature type="non-terminal residue" evidence="1">
    <location>
        <position position="108"/>
    </location>
</feature>
<name>A0ABU7C922_9TELE</name>
<protein>
    <submittedName>
        <fullName evidence="1">Uncharacterized protein</fullName>
    </submittedName>
</protein>
<proteinExistence type="predicted"/>
<gene>
    <name evidence="1" type="ORF">ATANTOWER_004166</name>
</gene>
<dbReference type="EMBL" id="JAHUTI010080129">
    <property type="protein sequence ID" value="MED6258193.1"/>
    <property type="molecule type" value="Genomic_DNA"/>
</dbReference>